<comment type="caution">
    <text evidence="2">The sequence shown here is derived from an EMBL/GenBank/DDBJ whole genome shotgun (WGS) entry which is preliminary data.</text>
</comment>
<keyword evidence="1" id="KW-0472">Membrane</keyword>
<keyword evidence="1" id="KW-1133">Transmembrane helix</keyword>
<name>A0A8S1DBK9_9INSE</name>
<dbReference type="EMBL" id="CADEPI010000140">
    <property type="protein sequence ID" value="CAB3377151.1"/>
    <property type="molecule type" value="Genomic_DNA"/>
</dbReference>
<keyword evidence="1" id="KW-0812">Transmembrane</keyword>
<gene>
    <name evidence="2" type="ORF">CLODIP_2_CD12386</name>
</gene>
<organism evidence="2 3">
    <name type="scientific">Cloeon dipterum</name>
    <dbReference type="NCBI Taxonomy" id="197152"/>
    <lineage>
        <taxon>Eukaryota</taxon>
        <taxon>Metazoa</taxon>
        <taxon>Ecdysozoa</taxon>
        <taxon>Arthropoda</taxon>
        <taxon>Hexapoda</taxon>
        <taxon>Insecta</taxon>
        <taxon>Pterygota</taxon>
        <taxon>Palaeoptera</taxon>
        <taxon>Ephemeroptera</taxon>
        <taxon>Pisciforma</taxon>
        <taxon>Baetidae</taxon>
        <taxon>Cloeon</taxon>
    </lineage>
</organism>
<keyword evidence="3" id="KW-1185">Reference proteome</keyword>
<protein>
    <submittedName>
        <fullName evidence="2">Uncharacterized protein</fullName>
    </submittedName>
</protein>
<feature type="transmembrane region" description="Helical" evidence="1">
    <location>
        <begin position="256"/>
        <end position="275"/>
    </location>
</feature>
<dbReference type="AlphaFoldDB" id="A0A8S1DBK9"/>
<accession>A0A8S1DBK9</accession>
<evidence type="ECO:0000313" key="2">
    <source>
        <dbReference type="EMBL" id="CAB3377151.1"/>
    </source>
</evidence>
<reference evidence="2 3" key="1">
    <citation type="submission" date="2020-04" db="EMBL/GenBank/DDBJ databases">
        <authorList>
            <person name="Alioto T."/>
            <person name="Alioto T."/>
            <person name="Gomez Garrido J."/>
        </authorList>
    </citation>
    <scope>NUCLEOTIDE SEQUENCE [LARGE SCALE GENOMIC DNA]</scope>
</reference>
<sequence length="286" mass="32425">MRKITCWACKQLVEKSNTAFVSEVHPFQIDIWANTLSRYELKVGNIDHQRICHSCIRNSLSLGYFDFKNEILQPQAIRRSDEEFHFQLPPAVHSGLDGILDGVTGAMMVTSRRFTWLSVSDLMKYGAVGLKESGAWLIEFRLPHPLVNFCHMCFSSKLRRHPYPIMFERMEPELVGGFCFATVLRFLVRRATFVWSTFRFGTAVWRGNYREALVGTASLAAGHACGLLFECCLSSIVDDCISPPYSSSNVLTGAGYIVYFSVTSNLVAGLTGFMMRNWLLNEMKKD</sequence>
<proteinExistence type="predicted"/>
<evidence type="ECO:0000256" key="1">
    <source>
        <dbReference type="SAM" id="Phobius"/>
    </source>
</evidence>
<dbReference type="Proteomes" id="UP000494165">
    <property type="component" value="Unassembled WGS sequence"/>
</dbReference>
<evidence type="ECO:0000313" key="3">
    <source>
        <dbReference type="Proteomes" id="UP000494165"/>
    </source>
</evidence>